<dbReference type="InterPro" id="IPR047763">
    <property type="entry name" value="PG_bind_dom_phiBT1-type"/>
</dbReference>
<comment type="caution">
    <text evidence="1">The sequence shown here is derived from an EMBL/GenBank/DDBJ whole genome shotgun (WGS) entry which is preliminary data.</text>
</comment>
<name>A0ABU0ALB6_9BACI</name>
<proteinExistence type="predicted"/>
<dbReference type="EMBL" id="JAUSUB010000019">
    <property type="protein sequence ID" value="MDQ0272064.1"/>
    <property type="molecule type" value="Genomic_DNA"/>
</dbReference>
<gene>
    <name evidence="1" type="ORF">J2S17_003956</name>
</gene>
<dbReference type="SUPFAM" id="SSF47090">
    <property type="entry name" value="PGBD-like"/>
    <property type="match status" value="3"/>
</dbReference>
<dbReference type="Gene3D" id="1.10.101.10">
    <property type="entry name" value="PGBD-like superfamily/PGBD"/>
    <property type="match status" value="3"/>
</dbReference>
<dbReference type="InterPro" id="IPR036365">
    <property type="entry name" value="PGBD-like_sf"/>
</dbReference>
<accession>A0ABU0ALB6</accession>
<reference evidence="1 2" key="1">
    <citation type="submission" date="2023-07" db="EMBL/GenBank/DDBJ databases">
        <title>Genomic Encyclopedia of Type Strains, Phase IV (KMG-IV): sequencing the most valuable type-strain genomes for metagenomic binning, comparative biology and taxonomic classification.</title>
        <authorList>
            <person name="Goeker M."/>
        </authorList>
    </citation>
    <scope>NUCLEOTIDE SEQUENCE [LARGE SCALE GENOMIC DNA]</scope>
    <source>
        <strain evidence="1 2">DSM 23494</strain>
    </source>
</reference>
<protein>
    <submittedName>
        <fullName evidence="1">Uncharacterized protein</fullName>
    </submittedName>
</protein>
<dbReference type="RefSeq" id="WP_307477378.1">
    <property type="nucleotide sequence ID" value="NZ_JAUSUB010000019.1"/>
</dbReference>
<keyword evidence="2" id="KW-1185">Reference proteome</keyword>
<dbReference type="Proteomes" id="UP001238088">
    <property type="component" value="Unassembled WGS sequence"/>
</dbReference>
<sequence length="444" mass="48778">MSISRRLNMIQTAASQIGTLEGNNNDTKYGKWIGMNYQPWCASFVSWCAAQSGNSDIFTRSASVEYHRRFHDGLSREYYNKEDFLIFARLEPEILKRIIGGLLFFRQGNFWSHIGIIERYDHEHKVFYTIEGNTWPGVPYISTAHGVFRRHRYVNDSSIAGVAAPYYESGNNPYPQLGGVVPIGPPYDSSGTSSFPGSRYFYIGANNNYVTLLGKMLVKAGYGRYYSVGPGPTFSSADQQACAAFQRAQGWSGSDADGIPGPSTWSRLTGIYGGGNSYSPPGFPGAQYFKNGASNQYVTILGVQLVKAGYGRHYSVGPGPTWGEADRLNCQEFQRSQGWTGGDADGYPGPSTWQRLFQLAGSAPNVSKFPGIHFFGNGANNEYVTSMGKRLIQKGYGQYYSVGAGPKWSESDRQACAAFQRAQGWSGSDADGIPGPSTWQKLFS</sequence>
<evidence type="ECO:0000313" key="2">
    <source>
        <dbReference type="Proteomes" id="UP001238088"/>
    </source>
</evidence>
<dbReference type="InterPro" id="IPR036366">
    <property type="entry name" value="PGBDSf"/>
</dbReference>
<evidence type="ECO:0000313" key="1">
    <source>
        <dbReference type="EMBL" id="MDQ0272064.1"/>
    </source>
</evidence>
<organism evidence="1 2">
    <name type="scientific">Cytobacillus purgationiresistens</name>
    <dbReference type="NCBI Taxonomy" id="863449"/>
    <lineage>
        <taxon>Bacteria</taxon>
        <taxon>Bacillati</taxon>
        <taxon>Bacillota</taxon>
        <taxon>Bacilli</taxon>
        <taxon>Bacillales</taxon>
        <taxon>Bacillaceae</taxon>
        <taxon>Cytobacillus</taxon>
    </lineage>
</organism>
<dbReference type="NCBIfam" id="NF038080">
    <property type="entry name" value="PG_bind_siph"/>
    <property type="match status" value="3"/>
</dbReference>